<keyword evidence="5" id="KW-1185">Reference proteome</keyword>
<comment type="similarity">
    <text evidence="1">Belongs to the UPF0047 family.</text>
</comment>
<dbReference type="Gene3D" id="2.60.120.460">
    <property type="entry name" value="YjbQ-like"/>
    <property type="match status" value="1"/>
</dbReference>
<dbReference type="NCBIfam" id="TIGR00149">
    <property type="entry name" value="TIGR00149_YjbQ"/>
    <property type="match status" value="1"/>
</dbReference>
<accession>A0AAQ1RV01</accession>
<dbReference type="PIRSF" id="PIRSF004681">
    <property type="entry name" value="UCP004681"/>
    <property type="match status" value="1"/>
</dbReference>
<dbReference type="PANTHER" id="PTHR30615">
    <property type="entry name" value="UNCHARACTERIZED PROTEIN YJBQ-RELATED"/>
    <property type="match status" value="1"/>
</dbReference>
<dbReference type="EMBL" id="FQVY01000001">
    <property type="protein sequence ID" value="SHF74428.1"/>
    <property type="molecule type" value="Genomic_DNA"/>
</dbReference>
<comment type="caution">
    <text evidence="3">The sequence shown here is derived from an EMBL/GenBank/DDBJ whole genome shotgun (WGS) entry which is preliminary data.</text>
</comment>
<dbReference type="InterPro" id="IPR035917">
    <property type="entry name" value="YjbQ-like_sf"/>
</dbReference>
<evidence type="ECO:0000313" key="5">
    <source>
        <dbReference type="Proteomes" id="UP000474718"/>
    </source>
</evidence>
<dbReference type="PROSITE" id="PS01314">
    <property type="entry name" value="UPF0047"/>
    <property type="match status" value="1"/>
</dbReference>
<evidence type="ECO:0000313" key="2">
    <source>
        <dbReference type="EMBL" id="MZL69440.1"/>
    </source>
</evidence>
<reference evidence="4" key="1">
    <citation type="submission" date="2016-11" db="EMBL/GenBank/DDBJ databases">
        <authorList>
            <person name="Jaros S."/>
            <person name="Januszkiewicz K."/>
            <person name="Wedrychowicz H."/>
        </authorList>
    </citation>
    <scope>NUCLEOTIDE SEQUENCE [LARGE SCALE GENOMIC DNA]</scope>
    <source>
        <strain evidence="4">DSM 4029</strain>
    </source>
</reference>
<dbReference type="RefSeq" id="WP_021659194.1">
    <property type="nucleotide sequence ID" value="NZ_FQVY01000001.1"/>
</dbReference>
<evidence type="ECO:0000313" key="3">
    <source>
        <dbReference type="EMBL" id="SHF74428.1"/>
    </source>
</evidence>
<organism evidence="3 4">
    <name type="scientific">Bittarella massiliensis</name>
    <name type="common">ex Durand et al. 2017</name>
    <dbReference type="NCBI Taxonomy" id="1720313"/>
    <lineage>
        <taxon>Bacteria</taxon>
        <taxon>Bacillati</taxon>
        <taxon>Bacillota</taxon>
        <taxon>Clostridia</taxon>
        <taxon>Eubacteriales</taxon>
        <taxon>Oscillospiraceae</taxon>
        <taxon>Bittarella (ex Durand et al. 2017)</taxon>
    </lineage>
</organism>
<reference evidence="2 5" key="3">
    <citation type="journal article" date="2019" name="Nat. Med.">
        <title>A library of human gut bacterial isolates paired with longitudinal multiomics data enables mechanistic microbiome research.</title>
        <authorList>
            <person name="Poyet M."/>
            <person name="Groussin M."/>
            <person name="Gibbons S.M."/>
            <person name="Avila-Pacheco J."/>
            <person name="Jiang X."/>
            <person name="Kearney S.M."/>
            <person name="Perrotta A.R."/>
            <person name="Berdy B."/>
            <person name="Zhao S."/>
            <person name="Lieberman T.D."/>
            <person name="Swanson P.K."/>
            <person name="Smith M."/>
            <person name="Roesemann S."/>
            <person name="Alexander J.E."/>
            <person name="Rich S.A."/>
            <person name="Livny J."/>
            <person name="Vlamakis H."/>
            <person name="Clish C."/>
            <person name="Bullock K."/>
            <person name="Deik A."/>
            <person name="Scott J."/>
            <person name="Pierce K.A."/>
            <person name="Xavier R.J."/>
            <person name="Alm E.J."/>
        </authorList>
    </citation>
    <scope>NUCLEOTIDE SEQUENCE [LARGE SCALE GENOMIC DNA]</scope>
    <source>
        <strain evidence="2 5">BIOML-A2</strain>
    </source>
</reference>
<evidence type="ECO:0000256" key="1">
    <source>
        <dbReference type="ARBA" id="ARBA00005534"/>
    </source>
</evidence>
<sequence length="133" mass="15061">MAHCKSFQLSTGEHSFHDITSQVREYIRETGVRDGIAVVFTPHTTAAITINENADPDVLRDLSTGLDKTFPPLREYRHFEGNSDAHMKSSLMAPSLSLIISEGRPILGTWQDIYFCEFDGPRRRTFYVKVIEG</sequence>
<evidence type="ECO:0000313" key="4">
    <source>
        <dbReference type="Proteomes" id="UP000184089"/>
    </source>
</evidence>
<protein>
    <submittedName>
        <fullName evidence="3">Secondary thiamine-phosphate synthase enzyme</fullName>
    </submittedName>
    <submittedName>
        <fullName evidence="2">YjbQ family protein</fullName>
    </submittedName>
</protein>
<dbReference type="Proteomes" id="UP000184089">
    <property type="component" value="Unassembled WGS sequence"/>
</dbReference>
<dbReference type="PANTHER" id="PTHR30615:SF8">
    <property type="entry name" value="UPF0047 PROTEIN C4A8.02C"/>
    <property type="match status" value="1"/>
</dbReference>
<proteinExistence type="inferred from homology"/>
<dbReference type="Pfam" id="PF01894">
    <property type="entry name" value="YjbQ"/>
    <property type="match status" value="1"/>
</dbReference>
<dbReference type="SUPFAM" id="SSF111038">
    <property type="entry name" value="YjbQ-like"/>
    <property type="match status" value="1"/>
</dbReference>
<dbReference type="AlphaFoldDB" id="A0AAQ1RV01"/>
<dbReference type="EMBL" id="WWVX01000004">
    <property type="protein sequence ID" value="MZL69440.1"/>
    <property type="molecule type" value="Genomic_DNA"/>
</dbReference>
<gene>
    <name evidence="2" type="ORF">GT747_06630</name>
    <name evidence="3" type="ORF">SAMN05444424_0531</name>
</gene>
<dbReference type="Proteomes" id="UP000474718">
    <property type="component" value="Unassembled WGS sequence"/>
</dbReference>
<reference evidence="3" key="2">
    <citation type="submission" date="2016-11" db="EMBL/GenBank/DDBJ databases">
        <authorList>
            <person name="Varghese N."/>
            <person name="Submissions S."/>
        </authorList>
    </citation>
    <scope>NUCLEOTIDE SEQUENCE</scope>
    <source>
        <strain evidence="3">DSM 4029</strain>
    </source>
</reference>
<dbReference type="InterPro" id="IPR001602">
    <property type="entry name" value="UPF0047_YjbQ-like"/>
</dbReference>
<name>A0AAQ1RV01_9FIRM</name>